<dbReference type="Gene3D" id="3.40.605.10">
    <property type="entry name" value="Aldehyde Dehydrogenase, Chain A, domain 1"/>
    <property type="match status" value="1"/>
</dbReference>
<dbReference type="GO" id="GO:0008911">
    <property type="term" value="F:lactaldehyde dehydrogenase (NAD+) activity"/>
    <property type="evidence" value="ECO:0007669"/>
    <property type="project" value="TreeGrafter"/>
</dbReference>
<dbReference type="InterPro" id="IPR016161">
    <property type="entry name" value="Ald_DH/histidinol_DH"/>
</dbReference>
<reference evidence="5" key="1">
    <citation type="submission" date="2014-02" db="EMBL/GenBank/DDBJ databases">
        <title>Complete genome sequence and comparative genomic analysis of the nitrogen-fixing bacterium Leptospirillum ferriphilum YSK.</title>
        <authorList>
            <person name="Guo X."/>
            <person name="Yin H."/>
            <person name="Liang Y."/>
            <person name="Hu Q."/>
            <person name="Ma L."/>
            <person name="Xiao Y."/>
            <person name="Zhang X."/>
            <person name="Qiu G."/>
            <person name="Liu X."/>
        </authorList>
    </citation>
    <scope>NUCLEOTIDE SEQUENCE [LARGE SCALE GENOMIC DNA]</scope>
    <source>
        <strain evidence="5">YSK</strain>
    </source>
</reference>
<dbReference type="EMBL" id="CP007243">
    <property type="protein sequence ID" value="AIA31153.1"/>
    <property type="molecule type" value="Genomic_DNA"/>
</dbReference>
<dbReference type="PANTHER" id="PTHR42991:SF1">
    <property type="entry name" value="ALDEHYDE DEHYDROGENASE"/>
    <property type="match status" value="1"/>
</dbReference>
<dbReference type="KEGG" id="lfp:Y981_11660"/>
<evidence type="ECO:0000313" key="4">
    <source>
        <dbReference type="EMBL" id="AIA31153.1"/>
    </source>
</evidence>
<dbReference type="OrthoDB" id="9762913at2"/>
<accession>A0A059XW94</accession>
<dbReference type="InterPro" id="IPR015590">
    <property type="entry name" value="Aldehyde_DH_dom"/>
</dbReference>
<dbReference type="AlphaFoldDB" id="A0A059XW94"/>
<keyword evidence="5" id="KW-1185">Reference proteome</keyword>
<dbReference type="SUPFAM" id="SSF53720">
    <property type="entry name" value="ALDH-like"/>
    <property type="match status" value="1"/>
</dbReference>
<dbReference type="PANTHER" id="PTHR42991">
    <property type="entry name" value="ALDEHYDE DEHYDROGENASE"/>
    <property type="match status" value="1"/>
</dbReference>
<keyword evidence="2" id="KW-0560">Oxidoreductase</keyword>
<gene>
    <name evidence="4" type="ORF">Y981_11660</name>
</gene>
<proteinExistence type="inferred from homology"/>
<evidence type="ECO:0000313" key="5">
    <source>
        <dbReference type="Proteomes" id="UP000027059"/>
    </source>
</evidence>
<evidence type="ECO:0000259" key="3">
    <source>
        <dbReference type="Pfam" id="PF00171"/>
    </source>
</evidence>
<dbReference type="HOGENOM" id="CLU_005391_5_1_0"/>
<evidence type="ECO:0000256" key="1">
    <source>
        <dbReference type="ARBA" id="ARBA00009986"/>
    </source>
</evidence>
<dbReference type="InterPro" id="IPR016162">
    <property type="entry name" value="Ald_DH_N"/>
</dbReference>
<dbReference type="Proteomes" id="UP000027059">
    <property type="component" value="Chromosome"/>
</dbReference>
<dbReference type="InterPro" id="IPR016163">
    <property type="entry name" value="Ald_DH_C"/>
</dbReference>
<dbReference type="Gene3D" id="3.40.309.10">
    <property type="entry name" value="Aldehyde Dehydrogenase, Chain A, domain 2"/>
    <property type="match status" value="1"/>
</dbReference>
<dbReference type="InterPro" id="IPR051020">
    <property type="entry name" value="ALDH-related_metabolic_enz"/>
</dbReference>
<reference evidence="4 5" key="2">
    <citation type="journal article" date="2015" name="Biomed. Res. Int.">
        <title>Effects of Arsenite Resistance on the Growth and Functional Gene Expression of Leptospirillum ferriphilum and Acidithiobacillus thiooxidans in Pure Culture and Coculture.</title>
        <authorList>
            <person name="Jiang H."/>
            <person name="Liang Y."/>
            <person name="Yin H."/>
            <person name="Xiao Y."/>
            <person name="Guo X."/>
            <person name="Xu Y."/>
            <person name="Hu Q."/>
            <person name="Liu H."/>
            <person name="Liu X."/>
        </authorList>
    </citation>
    <scope>NUCLEOTIDE SEQUENCE [LARGE SCALE GENOMIC DNA]</scope>
    <source>
        <strain evidence="4 5">YSK</strain>
    </source>
</reference>
<dbReference type="Pfam" id="PF00171">
    <property type="entry name" value="Aldedh"/>
    <property type="match status" value="1"/>
</dbReference>
<sequence length="502" mass="54814">MDINGLFSGSPGNSAFPFLLKGKWRSGENRRTYFPFSGLLPVPGGKDVWSVDQAERTDLEEALRDAGNTRRIMRDLPRFRRSRILENVSRLLEEHREPLAKLIVQEVGKPLSAARFEVDRAATTFRTAAHAAADFGTSWMPGDSVPQGIGMNGLVERIPKGFVLAVTPYNFPLNLLAHKVAPAIAAGCPLLVKPAPFGSLTALMLGALLLEAGLPPDALSILPADIPGTLSLVEHPEVEVVSFTGSDVVGWSLRDRVPRKTVVLELGGNAGVLVTEDAEMDGLPEKLVSGAFAYAGQVCISVQRVLVHRSLFDRLVSGMVGRVEHLEKEGFIGDPGRDGVLMGPLIQESHAEKVWGRVQRAVQEGATALTPLRREGTLIHPVILTNTKESDEVESEEIFGPVVTVIPFDRTKEAIDRLNRSKYGLQAGIFTKNLEEGLGLAVNIDCPGVFVNEIPTFRLDHWPYGGIRHSGSGTEGVVYAMEEMTRPRLTGFRTRRQESELR</sequence>
<feature type="domain" description="Aldehyde dehydrogenase" evidence="3">
    <location>
        <begin position="45"/>
        <end position="487"/>
    </location>
</feature>
<evidence type="ECO:0000256" key="2">
    <source>
        <dbReference type="ARBA" id="ARBA00023002"/>
    </source>
</evidence>
<comment type="similarity">
    <text evidence="1">Belongs to the aldehyde dehydrogenase family.</text>
</comment>
<name>A0A059XW94_9BACT</name>
<protein>
    <submittedName>
        <fullName evidence="4">Aldehyde dehydrogenase</fullName>
    </submittedName>
</protein>
<dbReference type="RefSeq" id="WP_038506237.1">
    <property type="nucleotide sequence ID" value="NZ_CP007243.1"/>
</dbReference>
<organism evidence="4 5">
    <name type="scientific">Leptospirillum ferriphilum YSK</name>
    <dbReference type="NCBI Taxonomy" id="1441628"/>
    <lineage>
        <taxon>Bacteria</taxon>
        <taxon>Pseudomonadati</taxon>
        <taxon>Nitrospirota</taxon>
        <taxon>Nitrospiria</taxon>
        <taxon>Nitrospirales</taxon>
        <taxon>Nitrospiraceae</taxon>
        <taxon>Leptospirillum</taxon>
    </lineage>
</organism>